<dbReference type="REBASE" id="35231">
    <property type="entry name" value="M.DspN47ORF12320P"/>
</dbReference>
<dbReference type="SUPFAM" id="SSF53335">
    <property type="entry name" value="S-adenosyl-L-methionine-dependent methyltransferases"/>
    <property type="match status" value="1"/>
</dbReference>
<dbReference type="PRINTS" id="PR00508">
    <property type="entry name" value="S21N4MTFRASE"/>
</dbReference>
<dbReference type="Pfam" id="PF01555">
    <property type="entry name" value="N6_N4_Mtase"/>
    <property type="match status" value="1"/>
</dbReference>
<dbReference type="EC" id="2.1.1.-" evidence="4"/>
<dbReference type="Pfam" id="PF18780">
    <property type="entry name" value="HNH_repeat"/>
    <property type="match status" value="1"/>
</dbReference>
<reference evidence="6" key="1">
    <citation type="journal article" date="2011" name="Environ. Microbiol.">
        <title>Genomic insights into the metabolic potential of the polycyclic aromatic hydrocarbon degrading sulfate-reducing Deltaproteobacterium N47.</title>
        <authorList>
            <person name="Bergmann F."/>
            <person name="Selesi D."/>
            <person name="Weinmaier T."/>
            <person name="Tischler P."/>
            <person name="Rattei T."/>
            <person name="Meckenstock R.U."/>
        </authorList>
    </citation>
    <scope>NUCLEOTIDE SEQUENCE</scope>
</reference>
<evidence type="ECO:0000256" key="2">
    <source>
        <dbReference type="ARBA" id="ARBA00022603"/>
    </source>
</evidence>
<sequence>MNYIDLRELSSIKYNRNAEMKKRTSFEVNNSGESRLINKDCFEAFKEIRDNSIDFAFADPPYNIKKKYHNWNDAIDIKEYFVWCDKWLDELARVIKPGRTVAVLNIPQWLVRHFQHIKSKLDFQSWITWEALGLPVRKIMPAHYGILCMSKGEPRGAVGRIEKINWDTRYYELNTLKQWYCVRHQCIKIRNSIKLTDREELSDLWWDIHRLKHNSKRVDHPCQLPPQLMRRLIGLYTIEGECVLDPFNGAGTTTLIAQELGRRFIGFELSGVYHKIALNRHDELGSGIDPFAKKKSTPTAKNSRVKRLKKQKYLIPKKTLQLEVKRIAEEIGHVPTRNDVKKYSKYPFNYYEEYFIDWGEVCSAVGDKGMKEEPEIEYNEPKYKQLSLFERMKRYKLEFAQSGGEVGGVFSAPLRKPRRLP</sequence>
<keyword evidence="3" id="KW-0808">Transferase</keyword>
<dbReference type="PROSITE" id="PS00092">
    <property type="entry name" value="N6_MTASE"/>
    <property type="match status" value="1"/>
</dbReference>
<evidence type="ECO:0000259" key="5">
    <source>
        <dbReference type="Pfam" id="PF01555"/>
    </source>
</evidence>
<comment type="similarity">
    <text evidence="1 4">Belongs to the N(4)/N(6)-methyltransferase family.</text>
</comment>
<dbReference type="InterPro" id="IPR001091">
    <property type="entry name" value="RM_Methyltransferase"/>
</dbReference>
<dbReference type="GO" id="GO:0008170">
    <property type="term" value="F:N-methyltransferase activity"/>
    <property type="evidence" value="ECO:0007669"/>
    <property type="project" value="InterPro"/>
</dbReference>
<evidence type="ECO:0000256" key="1">
    <source>
        <dbReference type="ARBA" id="ARBA00006594"/>
    </source>
</evidence>
<protein>
    <recommendedName>
        <fullName evidence="4">Methyltransferase</fullName>
        <ecNumber evidence="4">2.1.1.-</ecNumber>
    </recommendedName>
</protein>
<proteinExistence type="inferred from homology"/>
<dbReference type="EMBL" id="FR695864">
    <property type="protein sequence ID" value="CBX27203.1"/>
    <property type="molecule type" value="Genomic_DNA"/>
</dbReference>
<evidence type="ECO:0000256" key="4">
    <source>
        <dbReference type="RuleBase" id="RU362026"/>
    </source>
</evidence>
<gene>
    <name evidence="6" type="ORF">N47_A12320</name>
</gene>
<dbReference type="Gene3D" id="3.40.50.150">
    <property type="entry name" value="Vaccinia Virus protein VP39"/>
    <property type="match status" value="1"/>
</dbReference>
<dbReference type="InterPro" id="IPR002052">
    <property type="entry name" value="DNA_methylase_N6_adenine_CS"/>
</dbReference>
<dbReference type="GO" id="GO:0032259">
    <property type="term" value="P:methylation"/>
    <property type="evidence" value="ECO:0007669"/>
    <property type="project" value="UniProtKB-KW"/>
</dbReference>
<name>E1Y9F9_9BACT</name>
<dbReference type="InterPro" id="IPR002941">
    <property type="entry name" value="DNA_methylase_N4/N6"/>
</dbReference>
<dbReference type="GO" id="GO:0003677">
    <property type="term" value="F:DNA binding"/>
    <property type="evidence" value="ECO:0007669"/>
    <property type="project" value="InterPro"/>
</dbReference>
<accession>E1Y9F9</accession>
<dbReference type="InterPro" id="IPR029063">
    <property type="entry name" value="SAM-dependent_MTases_sf"/>
</dbReference>
<keyword evidence="2" id="KW-0489">Methyltransferase</keyword>
<dbReference type="InterPro" id="IPR041025">
    <property type="entry name" value="HNH_repeat"/>
</dbReference>
<dbReference type="AlphaFoldDB" id="E1Y9F9"/>
<organism evidence="6">
    <name type="scientific">uncultured Desulfobacterium sp</name>
    <dbReference type="NCBI Taxonomy" id="201089"/>
    <lineage>
        <taxon>Bacteria</taxon>
        <taxon>Pseudomonadati</taxon>
        <taxon>Thermodesulfobacteriota</taxon>
        <taxon>Desulfobacteria</taxon>
        <taxon>Desulfobacterales</taxon>
        <taxon>Desulfobacteriaceae</taxon>
        <taxon>Desulfobacterium</taxon>
        <taxon>environmental samples</taxon>
    </lineage>
</organism>
<feature type="domain" description="DNA methylase N-4/N-6" evidence="5">
    <location>
        <begin position="53"/>
        <end position="277"/>
    </location>
</feature>
<evidence type="ECO:0000313" key="6">
    <source>
        <dbReference type="EMBL" id="CBX27203.1"/>
    </source>
</evidence>
<evidence type="ECO:0000256" key="3">
    <source>
        <dbReference type="ARBA" id="ARBA00022679"/>
    </source>
</evidence>